<feature type="transmembrane region" description="Helical" evidence="9">
    <location>
        <begin position="280"/>
        <end position="306"/>
    </location>
</feature>
<dbReference type="GO" id="GO:0015188">
    <property type="term" value="F:L-isoleucine transmembrane transporter activity"/>
    <property type="evidence" value="ECO:0007669"/>
    <property type="project" value="TreeGrafter"/>
</dbReference>
<comment type="caution">
    <text evidence="10">The sequence shown here is derived from an EMBL/GenBank/DDBJ whole genome shotgun (WGS) entry which is preliminary data.</text>
</comment>
<feature type="transmembrane region" description="Helical" evidence="9">
    <location>
        <begin position="376"/>
        <end position="395"/>
    </location>
</feature>
<dbReference type="InterPro" id="IPR004685">
    <property type="entry name" value="Brnchd-chn_aa_trnsp_Livcs"/>
</dbReference>
<evidence type="ECO:0000256" key="9">
    <source>
        <dbReference type="RuleBase" id="RU362122"/>
    </source>
</evidence>
<feature type="transmembrane region" description="Helical" evidence="9">
    <location>
        <begin position="12"/>
        <end position="30"/>
    </location>
</feature>
<dbReference type="EMBL" id="JASOOE010000002">
    <property type="protein sequence ID" value="MDK7186566.1"/>
    <property type="molecule type" value="Genomic_DNA"/>
</dbReference>
<feature type="transmembrane region" description="Helical" evidence="9">
    <location>
        <begin position="149"/>
        <end position="172"/>
    </location>
</feature>
<dbReference type="Pfam" id="PF05525">
    <property type="entry name" value="Branch_AA_trans"/>
    <property type="match status" value="1"/>
</dbReference>
<dbReference type="NCBIfam" id="TIGR00796">
    <property type="entry name" value="livcs"/>
    <property type="match status" value="1"/>
</dbReference>
<evidence type="ECO:0000256" key="8">
    <source>
        <dbReference type="ARBA" id="ARBA00023136"/>
    </source>
</evidence>
<reference evidence="10" key="1">
    <citation type="submission" date="2023-05" db="EMBL/GenBank/DDBJ databases">
        <title>Cataloging the Phylogenetic Diversity of Human Bladder Bacteria.</title>
        <authorList>
            <person name="Du J."/>
        </authorList>
    </citation>
    <scope>NUCLEOTIDE SEQUENCE</scope>
    <source>
        <strain evidence="10">UMB1231</strain>
    </source>
</reference>
<feature type="transmembrane region" description="Helical" evidence="9">
    <location>
        <begin position="343"/>
        <end position="364"/>
    </location>
</feature>
<feature type="transmembrane region" description="Helical" evidence="9">
    <location>
        <begin position="42"/>
        <end position="62"/>
    </location>
</feature>
<feature type="transmembrane region" description="Helical" evidence="9">
    <location>
        <begin position="83"/>
        <end position="105"/>
    </location>
</feature>
<evidence type="ECO:0000313" key="11">
    <source>
        <dbReference type="Proteomes" id="UP001229251"/>
    </source>
</evidence>
<keyword evidence="8 9" id="KW-0472">Membrane</keyword>
<dbReference type="GO" id="GO:0005886">
    <property type="term" value="C:plasma membrane"/>
    <property type="evidence" value="ECO:0007669"/>
    <property type="project" value="UniProtKB-SubCell"/>
</dbReference>
<dbReference type="Gene3D" id="1.20.1740.10">
    <property type="entry name" value="Amino acid/polyamine transporter I"/>
    <property type="match status" value="1"/>
</dbReference>
<dbReference type="PANTHER" id="PTHR30588">
    <property type="entry name" value="BRANCHED-CHAIN AMINO ACID TRANSPORT SYSTEM 2 CARRIER PROTEIN"/>
    <property type="match status" value="1"/>
</dbReference>
<keyword evidence="7 9" id="KW-1133">Transmembrane helix</keyword>
<keyword evidence="6 9" id="KW-0029">Amino-acid transport</keyword>
<evidence type="ECO:0000256" key="4">
    <source>
        <dbReference type="ARBA" id="ARBA00022475"/>
    </source>
</evidence>
<dbReference type="PANTHER" id="PTHR30588:SF0">
    <property type="entry name" value="BRANCHED-CHAIN AMINO ACID PERMEASE BRNQ"/>
    <property type="match status" value="1"/>
</dbReference>
<dbReference type="GO" id="GO:0015820">
    <property type="term" value="P:L-leucine transport"/>
    <property type="evidence" value="ECO:0007669"/>
    <property type="project" value="TreeGrafter"/>
</dbReference>
<evidence type="ECO:0000256" key="5">
    <source>
        <dbReference type="ARBA" id="ARBA00022692"/>
    </source>
</evidence>
<feature type="transmembrane region" description="Helical" evidence="9">
    <location>
        <begin position="415"/>
        <end position="437"/>
    </location>
</feature>
<comment type="similarity">
    <text evidence="2 9">Belongs to the branched chain amino acid transporter family.</text>
</comment>
<feature type="transmembrane region" description="Helical" evidence="9">
    <location>
        <begin position="202"/>
        <end position="219"/>
    </location>
</feature>
<evidence type="ECO:0000256" key="2">
    <source>
        <dbReference type="ARBA" id="ARBA00008540"/>
    </source>
</evidence>
<comment type="function">
    <text evidence="9">Component of the transport system for branched-chain amino acids.</text>
</comment>
<sequence length="444" mass="48837">MINDSLRFKQRLMIASMLFGLFFGAGNIIFPVFLGQLAGDQVFLAGLGFNLTAVGLPMLAIAAMAVTESESVYELSLRVSKPFAVIFTVGLYLMIGPLFAIPRLATVSYEVGVASWVDQIGLSQTWGLAAYSFLFFGGAYLFSRKSSNLIQLIGQWMTPLLILLLALVFVQACLRGNFDFPSGTLDYPLANSFIKGYDTMDGLAGLAFGIVIIRSIRSLGLKNPHRISQEVLLSGGLCVLMMGLVYFGLILLGADSLNYSQLAANGGEALPRIVSHYFGWFGQILLTLIVIVACFKTTIGLVVAFSQAFQQIFPGSKGWLWSVLACLVPGLLANVGLDRMIALTTPFLMLIYPLAMVLILLALLANQWASKRTYQICLWVTAFFAVFDFINHSPAFVKQSVWGGAMIRWAKQHFLFYQLGLAWFLPLLLTLGVCFIFRKRLADQ</sequence>
<evidence type="ECO:0000256" key="6">
    <source>
        <dbReference type="ARBA" id="ARBA00022970"/>
    </source>
</evidence>
<protein>
    <recommendedName>
        <fullName evidence="9">Branched-chain amino acid transport system carrier protein</fullName>
    </recommendedName>
</protein>
<evidence type="ECO:0000256" key="1">
    <source>
        <dbReference type="ARBA" id="ARBA00004651"/>
    </source>
</evidence>
<dbReference type="GO" id="GO:0005304">
    <property type="term" value="F:L-valine transmembrane transporter activity"/>
    <property type="evidence" value="ECO:0007669"/>
    <property type="project" value="TreeGrafter"/>
</dbReference>
<dbReference type="Proteomes" id="UP001229251">
    <property type="component" value="Unassembled WGS sequence"/>
</dbReference>
<feature type="transmembrane region" description="Helical" evidence="9">
    <location>
        <begin position="318"/>
        <end position="337"/>
    </location>
</feature>
<evidence type="ECO:0000256" key="7">
    <source>
        <dbReference type="ARBA" id="ARBA00022989"/>
    </source>
</evidence>
<dbReference type="GO" id="GO:0015818">
    <property type="term" value="P:isoleucine transport"/>
    <property type="evidence" value="ECO:0007669"/>
    <property type="project" value="TreeGrafter"/>
</dbReference>
<gene>
    <name evidence="10" type="primary">brnQ</name>
    <name evidence="10" type="ORF">QP433_01050</name>
</gene>
<keyword evidence="4" id="KW-1003">Cell membrane</keyword>
<name>A0AAJ1Q4W0_9LACT</name>
<comment type="subcellular location">
    <subcellularLocation>
        <location evidence="1 9">Cell membrane</location>
        <topology evidence="1 9">Multi-pass membrane protein</topology>
    </subcellularLocation>
</comment>
<feature type="transmembrane region" description="Helical" evidence="9">
    <location>
        <begin position="125"/>
        <end position="142"/>
    </location>
</feature>
<evidence type="ECO:0000256" key="3">
    <source>
        <dbReference type="ARBA" id="ARBA00022448"/>
    </source>
</evidence>
<keyword evidence="5 9" id="KW-0812">Transmembrane</keyword>
<dbReference type="AlphaFoldDB" id="A0AAJ1Q4W0"/>
<accession>A0AAJ1Q4W0</accession>
<proteinExistence type="inferred from homology"/>
<organism evidence="10 11">
    <name type="scientific">Facklamia hominis</name>
    <dbReference type="NCBI Taxonomy" id="178214"/>
    <lineage>
        <taxon>Bacteria</taxon>
        <taxon>Bacillati</taxon>
        <taxon>Bacillota</taxon>
        <taxon>Bacilli</taxon>
        <taxon>Lactobacillales</taxon>
        <taxon>Aerococcaceae</taxon>
        <taxon>Facklamia</taxon>
    </lineage>
</organism>
<dbReference type="RefSeq" id="WP_285065237.1">
    <property type="nucleotide sequence ID" value="NZ_JASOOE010000002.1"/>
</dbReference>
<dbReference type="GO" id="GO:0015190">
    <property type="term" value="F:L-leucine transmembrane transporter activity"/>
    <property type="evidence" value="ECO:0007669"/>
    <property type="project" value="TreeGrafter"/>
</dbReference>
<keyword evidence="3 9" id="KW-0813">Transport</keyword>
<evidence type="ECO:0000313" key="10">
    <source>
        <dbReference type="EMBL" id="MDK7186566.1"/>
    </source>
</evidence>
<feature type="transmembrane region" description="Helical" evidence="9">
    <location>
        <begin position="231"/>
        <end position="252"/>
    </location>
</feature>